<evidence type="ECO:0000256" key="1">
    <source>
        <dbReference type="ARBA" id="ARBA00004776"/>
    </source>
</evidence>
<dbReference type="SUPFAM" id="SSF53448">
    <property type="entry name" value="Nucleotide-diphospho-sugar transferases"/>
    <property type="match status" value="1"/>
</dbReference>
<evidence type="ECO:0000256" key="4">
    <source>
        <dbReference type="ARBA" id="ARBA00022679"/>
    </source>
</evidence>
<dbReference type="Proteomes" id="UP000218282">
    <property type="component" value="Unassembled WGS sequence"/>
</dbReference>
<organism evidence="6 7">
    <name type="scientific">Pseudolactococcus piscium</name>
    <dbReference type="NCBI Taxonomy" id="1364"/>
    <lineage>
        <taxon>Bacteria</taxon>
        <taxon>Bacillati</taxon>
        <taxon>Bacillota</taxon>
        <taxon>Bacilli</taxon>
        <taxon>Lactobacillales</taxon>
        <taxon>Streptococcaceae</taxon>
        <taxon>Pseudolactococcus</taxon>
    </lineage>
</organism>
<evidence type="ECO:0000259" key="5">
    <source>
        <dbReference type="Pfam" id="PF00535"/>
    </source>
</evidence>
<evidence type="ECO:0000313" key="6">
    <source>
        <dbReference type="EMBL" id="PCS06586.1"/>
    </source>
</evidence>
<dbReference type="InterPro" id="IPR001173">
    <property type="entry name" value="Glyco_trans_2-like"/>
</dbReference>
<evidence type="ECO:0000256" key="2">
    <source>
        <dbReference type="ARBA" id="ARBA00006739"/>
    </source>
</evidence>
<comment type="caution">
    <text evidence="6">The sequence shown here is derived from an EMBL/GenBank/DDBJ whole genome shotgun (WGS) entry which is preliminary data.</text>
</comment>
<comment type="pathway">
    <text evidence="1">Cell wall biogenesis; cell wall polysaccharide biosynthesis.</text>
</comment>
<evidence type="ECO:0000313" key="7">
    <source>
        <dbReference type="Proteomes" id="UP000218282"/>
    </source>
</evidence>
<evidence type="ECO:0000256" key="3">
    <source>
        <dbReference type="ARBA" id="ARBA00022676"/>
    </source>
</evidence>
<comment type="similarity">
    <text evidence="2">Belongs to the glycosyltransferase 2 family.</text>
</comment>
<dbReference type="EMBL" id="JXJW01000010">
    <property type="protein sequence ID" value="PCS06586.1"/>
    <property type="molecule type" value="Genomic_DNA"/>
</dbReference>
<dbReference type="PANTHER" id="PTHR43179:SF12">
    <property type="entry name" value="GALACTOFURANOSYLTRANSFERASE GLFT2"/>
    <property type="match status" value="1"/>
</dbReference>
<proteinExistence type="inferred from homology"/>
<name>A0A2A5RZA8_9LACT</name>
<dbReference type="PANTHER" id="PTHR43179">
    <property type="entry name" value="RHAMNOSYLTRANSFERASE WBBL"/>
    <property type="match status" value="1"/>
</dbReference>
<keyword evidence="3" id="KW-0328">Glycosyltransferase</keyword>
<dbReference type="Pfam" id="PF00535">
    <property type="entry name" value="Glycos_transf_2"/>
    <property type="match status" value="1"/>
</dbReference>
<feature type="domain" description="Glycosyltransferase 2-like" evidence="5">
    <location>
        <begin position="5"/>
        <end position="138"/>
    </location>
</feature>
<dbReference type="InterPro" id="IPR029044">
    <property type="entry name" value="Nucleotide-diphossugar_trans"/>
</dbReference>
<protein>
    <submittedName>
        <fullName evidence="6">Glycosyl transferase</fullName>
    </submittedName>
</protein>
<accession>A0A2A5RZA8</accession>
<dbReference type="AlphaFoldDB" id="A0A2A5RZA8"/>
<keyword evidence="7" id="KW-1185">Reference proteome</keyword>
<sequence length="299" mass="34805">MKIGIVILNYIVYKDVFGCVDSLTNQSFKDYEIVIVDNGSPNDSFYQLKEKYKDRTNINVIKTDGNIGFARGNNAGIKYLKNKNIFNIFAINADTFIEDEKYLEKLVNMPIDNNCAFIGTSIIGNDLNNQNPYNVMGEAFSNIKKIRRYYIKNTIYLYLIPLRMWDRIKSIKSLFIKKKPEKKITSKSVYLDLQKNGLHGAAIFFTETYLKTYKGFYPDTFLYTEEDYLNLICRRLNFSQLYIPELEIYHKEGSSNFAAQDKSEKKAQLIKNKRILKAISNYNAVVKKETDFIVNKIID</sequence>
<dbReference type="Gene3D" id="3.90.550.10">
    <property type="entry name" value="Spore Coat Polysaccharide Biosynthesis Protein SpsA, Chain A"/>
    <property type="match status" value="1"/>
</dbReference>
<keyword evidence="4 6" id="KW-0808">Transferase</keyword>
<dbReference type="GO" id="GO:0016757">
    <property type="term" value="F:glycosyltransferase activity"/>
    <property type="evidence" value="ECO:0007669"/>
    <property type="project" value="UniProtKB-KW"/>
</dbReference>
<reference evidence="6 7" key="1">
    <citation type="submission" date="2014-12" db="EMBL/GenBank/DDBJ databases">
        <title>Draft genome sequences of 10 type strains of Lactococcus.</title>
        <authorList>
            <person name="Sun Z."/>
            <person name="Zhong Z."/>
            <person name="Liu W."/>
            <person name="Zhang W."/>
            <person name="Zhang H."/>
        </authorList>
    </citation>
    <scope>NUCLEOTIDE SEQUENCE [LARGE SCALE GENOMIC DNA]</scope>
    <source>
        <strain evidence="6 7">DSM 6634</strain>
    </source>
</reference>
<dbReference type="RefSeq" id="WP_096814513.1">
    <property type="nucleotide sequence ID" value="NZ_JXJW01000010.1"/>
</dbReference>
<gene>
    <name evidence="6" type="ORF">RU86_GL000245</name>
</gene>